<evidence type="ECO:0000256" key="4">
    <source>
        <dbReference type="PROSITE-ProRule" id="PRU00023"/>
    </source>
</evidence>
<dbReference type="Pfam" id="PF12796">
    <property type="entry name" value="Ank_2"/>
    <property type="match status" value="1"/>
</dbReference>
<evidence type="ECO:0000256" key="6">
    <source>
        <dbReference type="SAM" id="MobiDB-lite"/>
    </source>
</evidence>
<dbReference type="Proteomes" id="UP000785679">
    <property type="component" value="Unassembled WGS sequence"/>
</dbReference>
<feature type="repeat" description="ANK" evidence="4">
    <location>
        <begin position="185"/>
        <end position="217"/>
    </location>
</feature>
<gene>
    <name evidence="8" type="ORF">FGO68_gene3110</name>
</gene>
<dbReference type="SUPFAM" id="SSF48403">
    <property type="entry name" value="Ankyrin repeat"/>
    <property type="match status" value="1"/>
</dbReference>
<evidence type="ECO:0000256" key="3">
    <source>
        <dbReference type="ARBA" id="ARBA00023117"/>
    </source>
</evidence>
<evidence type="ECO:0000256" key="5">
    <source>
        <dbReference type="PROSITE-ProRule" id="PRU00035"/>
    </source>
</evidence>
<feature type="region of interest" description="Disordered" evidence="6">
    <location>
        <begin position="246"/>
        <end position="272"/>
    </location>
</feature>
<name>A0A8J8NVC9_HALGN</name>
<keyword evidence="1" id="KW-0677">Repeat</keyword>
<dbReference type="PANTHER" id="PTHR24198">
    <property type="entry name" value="ANKYRIN REPEAT AND PROTEIN KINASE DOMAIN-CONTAINING PROTEIN"/>
    <property type="match status" value="1"/>
</dbReference>
<dbReference type="Gene3D" id="1.20.920.10">
    <property type="entry name" value="Bromodomain-like"/>
    <property type="match status" value="1"/>
</dbReference>
<dbReference type="PROSITE" id="PS50297">
    <property type="entry name" value="ANK_REP_REGION"/>
    <property type="match status" value="2"/>
</dbReference>
<evidence type="ECO:0000313" key="8">
    <source>
        <dbReference type="EMBL" id="TNV80950.1"/>
    </source>
</evidence>
<dbReference type="SUPFAM" id="SSF47370">
    <property type="entry name" value="Bromodomain"/>
    <property type="match status" value="1"/>
</dbReference>
<feature type="repeat" description="ANK" evidence="4">
    <location>
        <begin position="152"/>
        <end position="184"/>
    </location>
</feature>
<proteinExistence type="predicted"/>
<comment type="caution">
    <text evidence="8">The sequence shown here is derived from an EMBL/GenBank/DDBJ whole genome shotgun (WGS) entry which is preliminary data.</text>
</comment>
<dbReference type="Pfam" id="PF00439">
    <property type="entry name" value="Bromodomain"/>
    <property type="match status" value="1"/>
</dbReference>
<keyword evidence="3 5" id="KW-0103">Bromodomain</keyword>
<dbReference type="EMBL" id="RRYP01006805">
    <property type="protein sequence ID" value="TNV80950.1"/>
    <property type="molecule type" value="Genomic_DNA"/>
</dbReference>
<evidence type="ECO:0000259" key="7">
    <source>
        <dbReference type="PROSITE" id="PS50014"/>
    </source>
</evidence>
<dbReference type="PROSITE" id="PS50088">
    <property type="entry name" value="ANK_REPEAT"/>
    <property type="match status" value="2"/>
</dbReference>
<evidence type="ECO:0000313" key="9">
    <source>
        <dbReference type="Proteomes" id="UP000785679"/>
    </source>
</evidence>
<dbReference type="SMART" id="SM00248">
    <property type="entry name" value="ANK"/>
    <property type="match status" value="3"/>
</dbReference>
<dbReference type="InterPro" id="IPR036427">
    <property type="entry name" value="Bromodomain-like_sf"/>
</dbReference>
<keyword evidence="9" id="KW-1185">Reference proteome</keyword>
<dbReference type="InterPro" id="IPR036770">
    <property type="entry name" value="Ankyrin_rpt-contain_sf"/>
</dbReference>
<dbReference type="OrthoDB" id="448960at2759"/>
<dbReference type="SMART" id="SM00297">
    <property type="entry name" value="BROMO"/>
    <property type="match status" value="1"/>
</dbReference>
<dbReference type="InterPro" id="IPR001487">
    <property type="entry name" value="Bromodomain"/>
</dbReference>
<dbReference type="PRINTS" id="PR00503">
    <property type="entry name" value="BROMODOMAIN"/>
</dbReference>
<dbReference type="AlphaFoldDB" id="A0A8J8NVC9"/>
<dbReference type="Gene3D" id="1.25.40.20">
    <property type="entry name" value="Ankyrin repeat-containing domain"/>
    <property type="match status" value="1"/>
</dbReference>
<protein>
    <recommendedName>
        <fullName evidence="7">Bromo domain-containing protein</fullName>
    </recommendedName>
</protein>
<evidence type="ECO:0000256" key="2">
    <source>
        <dbReference type="ARBA" id="ARBA00023043"/>
    </source>
</evidence>
<evidence type="ECO:0000256" key="1">
    <source>
        <dbReference type="ARBA" id="ARBA00022737"/>
    </source>
</evidence>
<organism evidence="8 9">
    <name type="scientific">Halteria grandinella</name>
    <dbReference type="NCBI Taxonomy" id="5974"/>
    <lineage>
        <taxon>Eukaryota</taxon>
        <taxon>Sar</taxon>
        <taxon>Alveolata</taxon>
        <taxon>Ciliophora</taxon>
        <taxon>Intramacronucleata</taxon>
        <taxon>Spirotrichea</taxon>
        <taxon>Stichotrichia</taxon>
        <taxon>Sporadotrichida</taxon>
        <taxon>Halteriidae</taxon>
        <taxon>Halteria</taxon>
    </lineage>
</organism>
<accession>A0A8J8NVC9</accession>
<reference evidence="8" key="1">
    <citation type="submission" date="2019-06" db="EMBL/GenBank/DDBJ databases">
        <authorList>
            <person name="Zheng W."/>
        </authorList>
    </citation>
    <scope>NUCLEOTIDE SEQUENCE</scope>
    <source>
        <strain evidence="8">QDHG01</strain>
    </source>
</reference>
<dbReference type="PANTHER" id="PTHR24198:SF165">
    <property type="entry name" value="ANKYRIN REPEAT-CONTAINING PROTEIN-RELATED"/>
    <property type="match status" value="1"/>
</dbReference>
<dbReference type="PROSITE" id="PS50014">
    <property type="entry name" value="BROMODOMAIN_2"/>
    <property type="match status" value="1"/>
</dbReference>
<dbReference type="InterPro" id="IPR002110">
    <property type="entry name" value="Ankyrin_rpt"/>
</dbReference>
<sequence>MFHRYFQSLIYFQDPVQPISEGLGRAFSFAQPDLSLLIDHLKQSIAGGNLEDVQILCHEHLKDTDFTLLKADEHGRSLLFLVQKIKDAHTQLEMTKYLVERLGINPLQIDCYGQTILFFATSGGLLHLARYLISLYKEEELQAFVDHIDSLKQWTPLFYAVSQCHIDFIRLLVEHGANVNHIDSKGETPLFLAARSRKVKVLETLLSLGADCNYVNPQGVRVLQIAQKLKIPPMIAIIKKRLGSPATISKPTSKPKPTRSANQKQEKKEEQKTFQLTKLVDGEYVPLTTKELQDLINERPDLADIFKDQLEPVTILTSMIPAHPENPSDPIPIGIHWTDTAKRILQALKADNNASAFLKPVDVVKFKIPHYLQVITNPMDLGTISDKLANHDYTSPQDYLDDVELVFANCIRFNGNENSYSKKAVALRARFERLQDQMAFAFWLPETK</sequence>
<feature type="domain" description="Bromo" evidence="7">
    <location>
        <begin position="349"/>
        <end position="421"/>
    </location>
</feature>
<keyword evidence="2 4" id="KW-0040">ANK repeat</keyword>